<dbReference type="EMBL" id="JAHWGI010000219">
    <property type="protein sequence ID" value="KAK3910984.1"/>
    <property type="molecule type" value="Genomic_DNA"/>
</dbReference>
<name>A0AAE1L9Q5_9NEOP</name>
<gene>
    <name evidence="2" type="ORF">KUF71_020688</name>
</gene>
<evidence type="ECO:0000313" key="3">
    <source>
        <dbReference type="Proteomes" id="UP001219518"/>
    </source>
</evidence>
<protein>
    <submittedName>
        <fullName evidence="2">Neuraminidase</fullName>
    </submittedName>
</protein>
<proteinExistence type="predicted"/>
<feature type="signal peptide" evidence="1">
    <location>
        <begin position="1"/>
        <end position="21"/>
    </location>
</feature>
<evidence type="ECO:0000256" key="1">
    <source>
        <dbReference type="SAM" id="SignalP"/>
    </source>
</evidence>
<dbReference type="Proteomes" id="UP001219518">
    <property type="component" value="Unassembled WGS sequence"/>
</dbReference>
<comment type="caution">
    <text evidence="2">The sequence shown here is derived from an EMBL/GenBank/DDBJ whole genome shotgun (WGS) entry which is preliminary data.</text>
</comment>
<reference evidence="2" key="1">
    <citation type="submission" date="2021-07" db="EMBL/GenBank/DDBJ databases">
        <authorList>
            <person name="Catto M.A."/>
            <person name="Jacobson A."/>
            <person name="Kennedy G."/>
            <person name="Labadie P."/>
            <person name="Hunt B.G."/>
            <person name="Srinivasan R."/>
        </authorList>
    </citation>
    <scope>NUCLEOTIDE SEQUENCE</scope>
    <source>
        <strain evidence="2">PL_HMW_Pooled</strain>
        <tissue evidence="2">Head</tissue>
    </source>
</reference>
<accession>A0AAE1L9Q5</accession>
<dbReference type="AlphaFoldDB" id="A0AAE1L9Q5"/>
<organism evidence="2 3">
    <name type="scientific">Frankliniella fusca</name>
    <dbReference type="NCBI Taxonomy" id="407009"/>
    <lineage>
        <taxon>Eukaryota</taxon>
        <taxon>Metazoa</taxon>
        <taxon>Ecdysozoa</taxon>
        <taxon>Arthropoda</taxon>
        <taxon>Hexapoda</taxon>
        <taxon>Insecta</taxon>
        <taxon>Pterygota</taxon>
        <taxon>Neoptera</taxon>
        <taxon>Paraneoptera</taxon>
        <taxon>Thysanoptera</taxon>
        <taxon>Terebrantia</taxon>
        <taxon>Thripoidea</taxon>
        <taxon>Thripidae</taxon>
        <taxon>Frankliniella</taxon>
    </lineage>
</organism>
<keyword evidence="1" id="KW-0732">Signal</keyword>
<keyword evidence="3" id="KW-1185">Reference proteome</keyword>
<feature type="chain" id="PRO_5042161708" evidence="1">
    <location>
        <begin position="22"/>
        <end position="169"/>
    </location>
</feature>
<evidence type="ECO:0000313" key="2">
    <source>
        <dbReference type="EMBL" id="KAK3910984.1"/>
    </source>
</evidence>
<sequence>MTTMTATAIALLVAGLTGSTARGLDLEFELGPGGAFDAALNYLGDDDGRLQDALLDVNALDGSTRLRPACAGTDDMTPVFLVPGLEAKPRPTVGVGDSLLNVLLAVNGMDPSLLSLNRVDDTLMGAGAGAAPLLRPGRACSVLTCRGQCGRHGCPGGYCDTASRCHCLC</sequence>
<reference evidence="2" key="2">
    <citation type="journal article" date="2023" name="BMC Genomics">
        <title>Pest status, molecular evolution, and epigenetic factors derived from the genome assembly of Frankliniella fusca, a thysanopteran phytovirus vector.</title>
        <authorList>
            <person name="Catto M.A."/>
            <person name="Labadie P.E."/>
            <person name="Jacobson A.L."/>
            <person name="Kennedy G.G."/>
            <person name="Srinivasan R."/>
            <person name="Hunt B.G."/>
        </authorList>
    </citation>
    <scope>NUCLEOTIDE SEQUENCE</scope>
    <source>
        <strain evidence="2">PL_HMW_Pooled</strain>
    </source>
</reference>